<dbReference type="SMART" id="SM00347">
    <property type="entry name" value="HTH_MARR"/>
    <property type="match status" value="1"/>
</dbReference>
<dbReference type="PANTHER" id="PTHR33164:SF13">
    <property type="entry name" value="4-HYDROXYPHENYLACETATE CATABOLISM PROTEIN"/>
    <property type="match status" value="1"/>
</dbReference>
<feature type="domain" description="HTH hxlR-type" evidence="5">
    <location>
        <begin position="26"/>
        <end position="124"/>
    </location>
</feature>
<dbReference type="SUPFAM" id="SSF46785">
    <property type="entry name" value="Winged helix' DNA-binding domain"/>
    <property type="match status" value="1"/>
</dbReference>
<dbReference type="PANTHER" id="PTHR33164">
    <property type="entry name" value="TRANSCRIPTIONAL REGULATOR, MARR FAMILY"/>
    <property type="match status" value="1"/>
</dbReference>
<dbReference type="EMBL" id="CP099583">
    <property type="protein sequence ID" value="USS42404.1"/>
    <property type="molecule type" value="Genomic_DNA"/>
</dbReference>
<name>A0ABY5B8L0_BURGL</name>
<evidence type="ECO:0000256" key="3">
    <source>
        <dbReference type="ARBA" id="ARBA00023163"/>
    </source>
</evidence>
<evidence type="ECO:0000259" key="5">
    <source>
        <dbReference type="PROSITE" id="PS51118"/>
    </source>
</evidence>
<gene>
    <name evidence="6" type="primary">hpaR</name>
    <name evidence="6" type="ORF">NFI99_09345</name>
</gene>
<dbReference type="InterPro" id="IPR023187">
    <property type="entry name" value="Tscrpt_reg_MarR-type_CS"/>
</dbReference>
<keyword evidence="2" id="KW-0238">DNA-binding</keyword>
<dbReference type="PROSITE" id="PS50995">
    <property type="entry name" value="HTH_MARR_2"/>
    <property type="match status" value="1"/>
</dbReference>
<proteinExistence type="predicted"/>
<dbReference type="NCBIfam" id="TIGR02337">
    <property type="entry name" value="HpaR"/>
    <property type="match status" value="1"/>
</dbReference>
<dbReference type="PROSITE" id="PS01117">
    <property type="entry name" value="HTH_MARR_1"/>
    <property type="match status" value="1"/>
</dbReference>
<reference evidence="6" key="1">
    <citation type="submission" date="2022-06" db="EMBL/GenBank/DDBJ databases">
        <title>Draft genome sequence of Burkholderia glumae strain GR20004 isolated from rice panicle showing bacterial panicle blight.</title>
        <authorList>
            <person name="Choi S.Y."/>
            <person name="Lee Y.H."/>
        </authorList>
    </citation>
    <scope>NUCLEOTIDE SEQUENCE</scope>
    <source>
        <strain evidence="6">GR20004</strain>
    </source>
</reference>
<dbReference type="InterPro" id="IPR039422">
    <property type="entry name" value="MarR/SlyA-like"/>
</dbReference>
<evidence type="ECO:0000313" key="7">
    <source>
        <dbReference type="Proteomes" id="UP001056386"/>
    </source>
</evidence>
<dbReference type="InterPro" id="IPR036390">
    <property type="entry name" value="WH_DNA-bd_sf"/>
</dbReference>
<accession>A0ABY5B8L0</accession>
<dbReference type="InterPro" id="IPR000835">
    <property type="entry name" value="HTH_MarR-typ"/>
</dbReference>
<keyword evidence="3" id="KW-0804">Transcription</keyword>
<keyword evidence="7" id="KW-1185">Reference proteome</keyword>
<evidence type="ECO:0000259" key="4">
    <source>
        <dbReference type="PROSITE" id="PS50995"/>
    </source>
</evidence>
<protein>
    <submittedName>
        <fullName evidence="6">Homoprotocatechuate degradation operon regulator HpaR</fullName>
    </submittedName>
</protein>
<dbReference type="RefSeq" id="WP_017922542.1">
    <property type="nucleotide sequence ID" value="NZ_CP021075.1"/>
</dbReference>
<organism evidence="6 7">
    <name type="scientific">Burkholderia glumae</name>
    <name type="common">Pseudomonas glumae</name>
    <dbReference type="NCBI Taxonomy" id="337"/>
    <lineage>
        <taxon>Bacteria</taxon>
        <taxon>Pseudomonadati</taxon>
        <taxon>Pseudomonadota</taxon>
        <taxon>Betaproteobacteria</taxon>
        <taxon>Burkholderiales</taxon>
        <taxon>Burkholderiaceae</taxon>
        <taxon>Burkholderia</taxon>
    </lineage>
</organism>
<dbReference type="Pfam" id="PF01047">
    <property type="entry name" value="MarR"/>
    <property type="match status" value="1"/>
</dbReference>
<feature type="domain" description="HTH marR-type" evidence="4">
    <location>
        <begin position="7"/>
        <end position="141"/>
    </location>
</feature>
<evidence type="ECO:0000313" key="6">
    <source>
        <dbReference type="EMBL" id="USS42404.1"/>
    </source>
</evidence>
<dbReference type="PROSITE" id="PS51118">
    <property type="entry name" value="HTH_HXLR"/>
    <property type="match status" value="1"/>
</dbReference>
<keyword evidence="1" id="KW-0805">Transcription regulation</keyword>
<evidence type="ECO:0000256" key="1">
    <source>
        <dbReference type="ARBA" id="ARBA00023015"/>
    </source>
</evidence>
<evidence type="ECO:0000256" key="2">
    <source>
        <dbReference type="ARBA" id="ARBA00023125"/>
    </source>
</evidence>
<dbReference type="Gene3D" id="1.10.10.10">
    <property type="entry name" value="Winged helix-like DNA-binding domain superfamily/Winged helix DNA-binding domain"/>
    <property type="match status" value="1"/>
</dbReference>
<dbReference type="InterPro" id="IPR012712">
    <property type="entry name" value="HpaR/FarR"/>
</dbReference>
<dbReference type="InterPro" id="IPR036388">
    <property type="entry name" value="WH-like_DNA-bd_sf"/>
</dbReference>
<dbReference type="Proteomes" id="UP001056386">
    <property type="component" value="Chromosome 2"/>
</dbReference>
<dbReference type="InterPro" id="IPR002577">
    <property type="entry name" value="HTH_HxlR"/>
</dbReference>
<sequence length="146" mass="16819">MNRTIDHRNLTMLLLEAREALVGRFRPILKEASLTEQQWRIIRLLDGEPRGELEAGQIAKRCCILSPSLTGVLERLERDGLITRMRSTEDQRRLLVALTERSRQLARKIGQRIDDQDRQLEQQLGADGLRAIYIALDRLLEVASVH</sequence>